<dbReference type="Proteomes" id="UP001174677">
    <property type="component" value="Chromosome 16"/>
</dbReference>
<keyword evidence="3" id="KW-1185">Reference proteome</keyword>
<accession>A0ABQ9KNW7</accession>
<evidence type="ECO:0000256" key="1">
    <source>
        <dbReference type="SAM" id="Phobius"/>
    </source>
</evidence>
<evidence type="ECO:0000313" key="2">
    <source>
        <dbReference type="EMBL" id="KAJ9145647.1"/>
    </source>
</evidence>
<organism evidence="2 3">
    <name type="scientific">Hevea brasiliensis</name>
    <name type="common">Para rubber tree</name>
    <name type="synonym">Siphonia brasiliensis</name>
    <dbReference type="NCBI Taxonomy" id="3981"/>
    <lineage>
        <taxon>Eukaryota</taxon>
        <taxon>Viridiplantae</taxon>
        <taxon>Streptophyta</taxon>
        <taxon>Embryophyta</taxon>
        <taxon>Tracheophyta</taxon>
        <taxon>Spermatophyta</taxon>
        <taxon>Magnoliopsida</taxon>
        <taxon>eudicotyledons</taxon>
        <taxon>Gunneridae</taxon>
        <taxon>Pentapetalae</taxon>
        <taxon>rosids</taxon>
        <taxon>fabids</taxon>
        <taxon>Malpighiales</taxon>
        <taxon>Euphorbiaceae</taxon>
        <taxon>Crotonoideae</taxon>
        <taxon>Micrandreae</taxon>
        <taxon>Hevea</taxon>
    </lineage>
</organism>
<reference evidence="2" key="1">
    <citation type="journal article" date="2023" name="Plant Biotechnol. J.">
        <title>Chromosome-level wild Hevea brasiliensis genome provides new tools for genomic-assisted breeding and valuable loci to elevate rubber yield.</title>
        <authorList>
            <person name="Cheng H."/>
            <person name="Song X."/>
            <person name="Hu Y."/>
            <person name="Wu T."/>
            <person name="Yang Q."/>
            <person name="An Z."/>
            <person name="Feng S."/>
            <person name="Deng Z."/>
            <person name="Wu W."/>
            <person name="Zeng X."/>
            <person name="Tu M."/>
            <person name="Wang X."/>
            <person name="Huang H."/>
        </authorList>
    </citation>
    <scope>NUCLEOTIDE SEQUENCE</scope>
    <source>
        <strain evidence="2">MT/VB/25A 57/8</strain>
    </source>
</reference>
<sequence length="120" mass="14155">MGYDLKKKEISGFKFLVSIRFHLQFMQLFLQFLVDIGSAISYRNSSNFINEEDGGAVWTGGKGGRLRAFWLQQQMIIQIQFILVWVFVLENLYNRKESTILFVLFRIQLNLVHFFILSTH</sequence>
<feature type="transmembrane region" description="Helical" evidence="1">
    <location>
        <begin position="100"/>
        <end position="117"/>
    </location>
</feature>
<keyword evidence="1" id="KW-0472">Membrane</keyword>
<name>A0ABQ9KNW7_HEVBR</name>
<keyword evidence="1" id="KW-0812">Transmembrane</keyword>
<keyword evidence="1" id="KW-1133">Transmembrane helix</keyword>
<gene>
    <name evidence="2" type="ORF">P3X46_028007</name>
</gene>
<comment type="caution">
    <text evidence="2">The sequence shown here is derived from an EMBL/GenBank/DDBJ whole genome shotgun (WGS) entry which is preliminary data.</text>
</comment>
<evidence type="ECO:0000313" key="3">
    <source>
        <dbReference type="Proteomes" id="UP001174677"/>
    </source>
</evidence>
<evidence type="ECO:0008006" key="4">
    <source>
        <dbReference type="Google" id="ProtNLM"/>
    </source>
</evidence>
<proteinExistence type="predicted"/>
<dbReference type="EMBL" id="JARPOI010000016">
    <property type="protein sequence ID" value="KAJ9145647.1"/>
    <property type="molecule type" value="Genomic_DNA"/>
</dbReference>
<feature type="transmembrane region" description="Helical" evidence="1">
    <location>
        <begin position="75"/>
        <end position="93"/>
    </location>
</feature>
<protein>
    <recommendedName>
        <fullName evidence="4">Transmembrane protein</fullName>
    </recommendedName>
</protein>